<protein>
    <submittedName>
        <fullName evidence="8">PHD finger protein At2g01810-like</fullName>
    </submittedName>
</protein>
<dbReference type="PROSITE" id="PS01359">
    <property type="entry name" value="ZF_PHD_1"/>
    <property type="match status" value="1"/>
</dbReference>
<dbReference type="InterPro" id="IPR001965">
    <property type="entry name" value="Znf_PHD"/>
</dbReference>
<dbReference type="InterPro" id="IPR059080">
    <property type="entry name" value="WHD_PTC1"/>
</dbReference>
<dbReference type="InterPro" id="IPR057765">
    <property type="entry name" value="MS1-like_ubiquitin"/>
</dbReference>
<reference evidence="8" key="2">
    <citation type="submission" date="2025-08" db="UniProtKB">
        <authorList>
            <consortium name="RefSeq"/>
        </authorList>
    </citation>
    <scope>IDENTIFICATION</scope>
    <source>
        <tissue evidence="8">Leaf</tissue>
    </source>
</reference>
<dbReference type="OrthoDB" id="436852at2759"/>
<dbReference type="SUPFAM" id="SSF57903">
    <property type="entry name" value="FYVE/PHD zinc finger"/>
    <property type="match status" value="1"/>
</dbReference>
<dbReference type="InterPro" id="IPR058054">
    <property type="entry name" value="Znf_MS1-like"/>
</dbReference>
<keyword evidence="2" id="KW-0863">Zinc-finger</keyword>
<dbReference type="InterPro" id="IPR019786">
    <property type="entry name" value="Zinc_finger_PHD-type_CS"/>
</dbReference>
<keyword evidence="1" id="KW-0479">Metal-binding</keyword>
<keyword evidence="5" id="KW-0804">Transcription</keyword>
<dbReference type="PANTHER" id="PTHR46201">
    <property type="entry name" value="PHD FINGER PROTEIN MALE MEIOCYTE DEATH 1-RELATED"/>
    <property type="match status" value="1"/>
</dbReference>
<evidence type="ECO:0000313" key="8">
    <source>
        <dbReference type="RefSeq" id="XP_018482133.1"/>
    </source>
</evidence>
<dbReference type="GeneID" id="108853182"/>
<dbReference type="InterPro" id="IPR019787">
    <property type="entry name" value="Znf_PHD-finger"/>
</dbReference>
<organism evidence="7 8">
    <name type="scientific">Raphanus sativus</name>
    <name type="common">Radish</name>
    <name type="synonym">Raphanus raphanistrum var. sativus</name>
    <dbReference type="NCBI Taxonomy" id="3726"/>
    <lineage>
        <taxon>Eukaryota</taxon>
        <taxon>Viridiplantae</taxon>
        <taxon>Streptophyta</taxon>
        <taxon>Embryophyta</taxon>
        <taxon>Tracheophyta</taxon>
        <taxon>Spermatophyta</taxon>
        <taxon>Magnoliopsida</taxon>
        <taxon>eudicotyledons</taxon>
        <taxon>Gunneridae</taxon>
        <taxon>Pentapetalae</taxon>
        <taxon>rosids</taxon>
        <taxon>malvids</taxon>
        <taxon>Brassicales</taxon>
        <taxon>Brassicaceae</taxon>
        <taxon>Brassiceae</taxon>
        <taxon>Raphanus</taxon>
    </lineage>
</organism>
<dbReference type="Pfam" id="PF00628">
    <property type="entry name" value="PHD"/>
    <property type="match status" value="1"/>
</dbReference>
<evidence type="ECO:0000256" key="3">
    <source>
        <dbReference type="ARBA" id="ARBA00022833"/>
    </source>
</evidence>
<name>A0A6J0NE50_RAPSA</name>
<keyword evidence="7" id="KW-1185">Reference proteome</keyword>
<dbReference type="CDD" id="cd15556">
    <property type="entry name" value="PHD_MMD1_like"/>
    <property type="match status" value="1"/>
</dbReference>
<dbReference type="Pfam" id="PF25874">
    <property type="entry name" value="WHD_plant_repro"/>
    <property type="match status" value="1"/>
</dbReference>
<evidence type="ECO:0000256" key="5">
    <source>
        <dbReference type="ARBA" id="ARBA00023163"/>
    </source>
</evidence>
<proteinExistence type="predicted"/>
<gene>
    <name evidence="8" type="primary">LOC108853182</name>
</gene>
<dbReference type="PANTHER" id="PTHR46201:SF7">
    <property type="entry name" value="BINDING PROTEIN, PUTATIVE-RELATED"/>
    <property type="match status" value="1"/>
</dbReference>
<dbReference type="Proteomes" id="UP000504610">
    <property type="component" value="Chromosome 4"/>
</dbReference>
<sequence length="703" mass="80054">MAITVFDAFRERKQPAKIININDSASSSSSLVNLPSTTFRDNIRSLLRDYAVTEDYTVHGNTVSCIFFYSEETGVVFPLFTVEERISDGDLSPNLLCDVCRCVGWGHHYVTKRKYHLIIPRIDKWSEALTGETMKASNHLMHGVIHCNGFGHLLCINTDDAFRYFSGRRIMHFWDRLCSTLHTRKISLDDISRKGSMDLRLLHGVAYGRPWFGKWDYMFSHGSFGIRKEQYNRAICILSSMEVDKIKEDFSGTRKERVIKMITNFYIESSQTPIVTLSELLQFMLAFTSKAPVERTTAVALVAMSSHHVSNPVLRDDGDTSDSSLTSFPDDQEESGDNDSGADHALVDQDTTMVGMVPPKYKSFDAMARGEDARWSAKRLDNAAQAVVKVFSERNNSVISRQELREAVRGSIGDTGLIDFLLKHIDKVLIGDQIVHRFPNPESRMLQFSLRSFTSRSLDREPKKRKKTQETDEWRSTTPGLDPYEDILYLYQNLLLTYPDTGLYSDASEVILNCKGFVKEWPFPSHQEQNTLTVSCQVMPNHDELLRDFTRKLPPGELVMVPQNATIRELKSVAEKALKDTYFVMENFEVSEIRNKDLEKIDETTGVVLEGNKIMTEFLVTGFGLDTGTELRYEGGFDDWTVECRCGARDDDGERMVACDACKVWHHTKCHSIEDDEAVPQIFLCNRCFGDSVRSKKRSITSR</sequence>
<feature type="region of interest" description="Disordered" evidence="6">
    <location>
        <begin position="312"/>
        <end position="344"/>
    </location>
</feature>
<keyword evidence="4" id="KW-0805">Transcription regulation</keyword>
<evidence type="ECO:0000256" key="6">
    <source>
        <dbReference type="SAM" id="MobiDB-lite"/>
    </source>
</evidence>
<accession>A0A6J0NE50</accession>
<dbReference type="RefSeq" id="XP_018482133.1">
    <property type="nucleotide sequence ID" value="XM_018626631.2"/>
</dbReference>
<dbReference type="KEGG" id="rsz:108853182"/>
<evidence type="ECO:0000256" key="4">
    <source>
        <dbReference type="ARBA" id="ARBA00023015"/>
    </source>
</evidence>
<evidence type="ECO:0000256" key="2">
    <source>
        <dbReference type="ARBA" id="ARBA00022771"/>
    </source>
</evidence>
<evidence type="ECO:0000256" key="1">
    <source>
        <dbReference type="ARBA" id="ARBA00022723"/>
    </source>
</evidence>
<dbReference type="InterPro" id="IPR013083">
    <property type="entry name" value="Znf_RING/FYVE/PHD"/>
</dbReference>
<dbReference type="InterPro" id="IPR011011">
    <property type="entry name" value="Znf_FYVE_PHD"/>
</dbReference>
<dbReference type="AlphaFoldDB" id="A0A6J0NE50"/>
<dbReference type="Gene3D" id="3.30.40.10">
    <property type="entry name" value="Zinc/RING finger domain, C3HC4 (zinc finger)"/>
    <property type="match status" value="1"/>
</dbReference>
<dbReference type="Pfam" id="PF25565">
    <property type="entry name" value="Ubiquitin_At1g33420"/>
    <property type="match status" value="1"/>
</dbReference>
<evidence type="ECO:0000313" key="7">
    <source>
        <dbReference type="Proteomes" id="UP000504610"/>
    </source>
</evidence>
<reference evidence="7" key="1">
    <citation type="journal article" date="2019" name="Database">
        <title>The radish genome database (RadishGD): an integrated information resource for radish genomics.</title>
        <authorList>
            <person name="Yu H.J."/>
            <person name="Baek S."/>
            <person name="Lee Y.J."/>
            <person name="Cho A."/>
            <person name="Mun J.H."/>
        </authorList>
    </citation>
    <scope>NUCLEOTIDE SEQUENCE [LARGE SCALE GENOMIC DNA]</scope>
    <source>
        <strain evidence="7">cv. WK10039</strain>
    </source>
</reference>
<keyword evidence="3" id="KW-0862">Zinc</keyword>
<dbReference type="SMART" id="SM00249">
    <property type="entry name" value="PHD"/>
    <property type="match status" value="1"/>
</dbReference>